<evidence type="ECO:0000259" key="2">
    <source>
        <dbReference type="Pfam" id="PF13421"/>
    </source>
</evidence>
<dbReference type="InterPro" id="IPR036013">
    <property type="entry name" value="Band_7/SPFH_dom_sf"/>
</dbReference>
<proteinExistence type="predicted"/>
<feature type="domain" description="GYF" evidence="3">
    <location>
        <begin position="316"/>
        <end position="365"/>
    </location>
</feature>
<dbReference type="InterPro" id="IPR033880">
    <property type="entry name" value="SPFH_YdjI"/>
</dbReference>
<protein>
    <recommendedName>
        <fullName evidence="6">Antifreeze protein</fullName>
    </recommendedName>
</protein>
<organism evidence="4 5">
    <name type="scientific">Desulfoluna limicola</name>
    <dbReference type="NCBI Taxonomy" id="2810562"/>
    <lineage>
        <taxon>Bacteria</taxon>
        <taxon>Pseudomonadati</taxon>
        <taxon>Thermodesulfobacteriota</taxon>
        <taxon>Desulfobacteria</taxon>
        <taxon>Desulfobacterales</taxon>
        <taxon>Desulfolunaceae</taxon>
        <taxon>Desulfoluna</taxon>
    </lineage>
</organism>
<reference evidence="4 5" key="1">
    <citation type="submission" date="2021-02" db="EMBL/GenBank/DDBJ databases">
        <title>Complete genome of Desulfoluna sp. strain ASN36.</title>
        <authorList>
            <person name="Takahashi A."/>
            <person name="Kojima H."/>
            <person name="Fukui M."/>
        </authorList>
    </citation>
    <scope>NUCLEOTIDE SEQUENCE [LARGE SCALE GENOMIC DNA]</scope>
    <source>
        <strain evidence="4 5">ASN36</strain>
    </source>
</reference>
<dbReference type="InterPro" id="IPR025640">
    <property type="entry name" value="GYF_2"/>
</dbReference>
<feature type="region of interest" description="Disordered" evidence="1">
    <location>
        <begin position="282"/>
        <end position="308"/>
    </location>
</feature>
<evidence type="ECO:0000313" key="5">
    <source>
        <dbReference type="Proteomes" id="UP001320148"/>
    </source>
</evidence>
<sequence length="379" mass="41737">MALWDKLKGELIDVIDWLDDSGDTMVWRFPRHQNEIKYGAKLTVRDSQAAVFVSEGQIADVFGPGLHSLTTRNLPILTKLQKWYHGFESPFKSEIYFISTRNFTDIKWGTKKPITLRDPEFGPVRLRSFGTFVIRVSDPKLFITEIAGTEGHFTVEEITGQLTSMVITRFADLLAESKIPVLDLAANYNELSGWVTNKLAPEFSQYGLDLTKLLIENIALPKEVEEALDKRTSMGIVGDLDAYTKFQAANALEKAAENPSGDASAGVGMGMGFAMANQMTRTMTGQPQAAQAPQATAPSTGDAAPPPLPQQEVVKYYLGIGGEQKGPFSPKIIEEMIRDKTVTRETLVWRKGMDGWEKAANVAELKALLDEGPPPLPGS</sequence>
<dbReference type="Gene3D" id="3.30.479.30">
    <property type="entry name" value="Band 7 domain"/>
    <property type="match status" value="1"/>
</dbReference>
<evidence type="ECO:0000256" key="1">
    <source>
        <dbReference type="SAM" id="MobiDB-lite"/>
    </source>
</evidence>
<dbReference type="PANTHER" id="PTHR37826">
    <property type="entry name" value="FLOTILLIN BAND_7_5 DOMAIN PROTEIN"/>
    <property type="match status" value="1"/>
</dbReference>
<feature type="compositionally biased region" description="Low complexity" evidence="1">
    <location>
        <begin position="286"/>
        <end position="298"/>
    </location>
</feature>
<dbReference type="EMBL" id="AP024488">
    <property type="protein sequence ID" value="BCS98577.1"/>
    <property type="molecule type" value="Genomic_DNA"/>
</dbReference>
<accession>A0ABM7PM87</accession>
<dbReference type="SUPFAM" id="SSF117892">
    <property type="entry name" value="Band 7/SPFH domain"/>
    <property type="match status" value="1"/>
</dbReference>
<keyword evidence="5" id="KW-1185">Reference proteome</keyword>
<gene>
    <name evidence="4" type="primary">ydjI</name>
    <name evidence="4" type="ORF">DSLASN_42090</name>
</gene>
<evidence type="ECO:0000259" key="3">
    <source>
        <dbReference type="Pfam" id="PF14237"/>
    </source>
</evidence>
<name>A0ABM7PM87_9BACT</name>
<dbReference type="Pfam" id="PF14237">
    <property type="entry name" value="GYF_2"/>
    <property type="match status" value="1"/>
</dbReference>
<dbReference type="Proteomes" id="UP001320148">
    <property type="component" value="Chromosome"/>
</dbReference>
<dbReference type="RefSeq" id="WP_236889968.1">
    <property type="nucleotide sequence ID" value="NZ_AP024488.1"/>
</dbReference>
<dbReference type="CDD" id="cd03408">
    <property type="entry name" value="SPFH_like_u1"/>
    <property type="match status" value="1"/>
</dbReference>
<evidence type="ECO:0000313" key="4">
    <source>
        <dbReference type="EMBL" id="BCS98577.1"/>
    </source>
</evidence>
<feature type="domain" description="SPFH" evidence="2">
    <location>
        <begin position="26"/>
        <end position="236"/>
    </location>
</feature>
<dbReference type="PANTHER" id="PTHR37826:SF2">
    <property type="entry name" value="ZINC-RIBBON DOMAIN-CONTAINING PROTEIN"/>
    <property type="match status" value="1"/>
</dbReference>
<evidence type="ECO:0008006" key="6">
    <source>
        <dbReference type="Google" id="ProtNLM"/>
    </source>
</evidence>
<dbReference type="Pfam" id="PF13421">
    <property type="entry name" value="Band_7_1"/>
    <property type="match status" value="1"/>
</dbReference>